<dbReference type="InterPro" id="IPR023009">
    <property type="entry name" value="Tyrosine_recombinase_XerC/XerD"/>
</dbReference>
<keyword evidence="5 9" id="KW-0229">DNA integration</keyword>
<organism evidence="12 13">
    <name type="scientific">Verrucomicrobia subdivision 6 bacterium BACL9 MAG-120507-bin52</name>
    <dbReference type="NCBI Taxonomy" id="1655590"/>
    <lineage>
        <taxon>Bacteria</taxon>
        <taxon>Pseudomonadati</taxon>
        <taxon>Verrucomicrobiota</taxon>
        <taxon>Verrucomicrobiia</taxon>
        <taxon>Verrucomicrobiales</taxon>
        <taxon>Verrucomicrobia subdivision 6</taxon>
    </lineage>
</organism>
<dbReference type="InterPro" id="IPR050090">
    <property type="entry name" value="Tyrosine_recombinase_XerCD"/>
</dbReference>
<dbReference type="EMBL" id="LIBO01000016">
    <property type="protein sequence ID" value="KRO62987.1"/>
    <property type="molecule type" value="Genomic_DNA"/>
</dbReference>
<gene>
    <name evidence="9" type="primary">xerC</name>
    <name evidence="12" type="ORF">ABR82_02360</name>
</gene>
<proteinExistence type="inferred from homology"/>
<dbReference type="GO" id="GO:0051301">
    <property type="term" value="P:cell division"/>
    <property type="evidence" value="ECO:0007669"/>
    <property type="project" value="UniProtKB-KW"/>
</dbReference>
<keyword evidence="2 9" id="KW-0963">Cytoplasm</keyword>
<evidence type="ECO:0000313" key="13">
    <source>
        <dbReference type="Proteomes" id="UP000051269"/>
    </source>
</evidence>
<comment type="subcellular location">
    <subcellularLocation>
        <location evidence="1 9">Cytoplasm</location>
    </subcellularLocation>
</comment>
<dbReference type="GO" id="GO:0005737">
    <property type="term" value="C:cytoplasm"/>
    <property type="evidence" value="ECO:0007669"/>
    <property type="project" value="UniProtKB-SubCell"/>
</dbReference>
<feature type="domain" description="Core-binding (CB)" evidence="11">
    <location>
        <begin position="1"/>
        <end position="83"/>
    </location>
</feature>
<dbReference type="Pfam" id="PF02899">
    <property type="entry name" value="Phage_int_SAM_1"/>
    <property type="match status" value="1"/>
</dbReference>
<keyword evidence="7 9" id="KW-0233">DNA recombination</keyword>
<evidence type="ECO:0000256" key="9">
    <source>
        <dbReference type="HAMAP-Rule" id="MF_01808"/>
    </source>
</evidence>
<dbReference type="InterPro" id="IPR004107">
    <property type="entry name" value="Integrase_SAM-like_N"/>
</dbReference>
<sequence length="306" mass="34607">MADPKTATFLRHLAEERGLSSHTVRNYGQVLAEFQSKRKGGWEGIQESDCRAYLHGLAGEGRHGPASVRLRFSALRTFFQWMQSRGERTDNPAAGLRLPRPRKSLPRFLSEEQMTHLLAAPSRLLEKKPSKVAGRKEPAWARWRDAALLELLYGTGLRLGEALSLSWRAFREEGKRTLKVKGKGGKERLVVLGEAVRQGMEKYFEKLPASWRREAGPAFLGPRGERLCARVFQRNLKEYLAEAELDPSLTPHKLRHSFATHLLARGADLRAVQELLGHARLTSTEIYTRVTTERLRGAYGKAHPRA</sequence>
<comment type="caution">
    <text evidence="12">The sequence shown here is derived from an EMBL/GenBank/DDBJ whole genome shotgun (WGS) entry which is preliminary data.</text>
</comment>
<feature type="active site" evidence="9">
    <location>
        <position position="183"/>
    </location>
</feature>
<dbReference type="Pfam" id="PF00589">
    <property type="entry name" value="Phage_integrase"/>
    <property type="match status" value="1"/>
</dbReference>
<reference evidence="12 13" key="1">
    <citation type="submission" date="2015-10" db="EMBL/GenBank/DDBJ databases">
        <title>Metagenome-Assembled Genomes uncover a global brackish microbiome.</title>
        <authorList>
            <person name="Hugerth L.W."/>
            <person name="Larsson J."/>
            <person name="Alneberg J."/>
            <person name="Lindh M.V."/>
            <person name="Legrand C."/>
            <person name="Pinhassi J."/>
            <person name="Andersson A.F."/>
        </authorList>
    </citation>
    <scope>NUCLEOTIDE SEQUENCE [LARGE SCALE GENOMIC DNA]</scope>
    <source>
        <strain evidence="12">BACL18 MAG-120507-bin52</strain>
    </source>
</reference>
<dbReference type="GO" id="GO:0006313">
    <property type="term" value="P:DNA transposition"/>
    <property type="evidence" value="ECO:0007669"/>
    <property type="project" value="UniProtKB-UniRule"/>
</dbReference>
<feature type="active site" evidence="9">
    <location>
        <position position="278"/>
    </location>
</feature>
<accession>A0A0R2RPI0</accession>
<comment type="subunit">
    <text evidence="9">Forms a cyclic heterotetrameric complex composed of two molecules of XerC and two molecules of XerD.</text>
</comment>
<dbReference type="InterPro" id="IPR013762">
    <property type="entry name" value="Integrase-like_cat_sf"/>
</dbReference>
<evidence type="ECO:0000256" key="7">
    <source>
        <dbReference type="ARBA" id="ARBA00023172"/>
    </source>
</evidence>
<dbReference type="Proteomes" id="UP000051269">
    <property type="component" value="Unassembled WGS sequence"/>
</dbReference>
<dbReference type="HAMAP" id="MF_01808">
    <property type="entry name" value="Recomb_XerC_XerD"/>
    <property type="match status" value="1"/>
</dbReference>
<evidence type="ECO:0000256" key="3">
    <source>
        <dbReference type="ARBA" id="ARBA00022618"/>
    </source>
</evidence>
<feature type="active site" evidence="9">
    <location>
        <position position="158"/>
    </location>
</feature>
<keyword evidence="3 9" id="KW-0132">Cell division</keyword>
<protein>
    <recommendedName>
        <fullName evidence="9">Tyrosine recombinase XerC</fullName>
    </recommendedName>
</protein>
<evidence type="ECO:0000256" key="8">
    <source>
        <dbReference type="ARBA" id="ARBA00023306"/>
    </source>
</evidence>
<feature type="domain" description="Tyr recombinase" evidence="10">
    <location>
        <begin position="104"/>
        <end position="300"/>
    </location>
</feature>
<dbReference type="AlphaFoldDB" id="A0A0R2RPI0"/>
<evidence type="ECO:0000259" key="10">
    <source>
        <dbReference type="PROSITE" id="PS51898"/>
    </source>
</evidence>
<dbReference type="PANTHER" id="PTHR30349:SF41">
    <property type="entry name" value="INTEGRASE_RECOMBINASE PROTEIN MJ0367-RELATED"/>
    <property type="match status" value="1"/>
</dbReference>
<dbReference type="InterPro" id="IPR002104">
    <property type="entry name" value="Integrase_catalytic"/>
</dbReference>
<dbReference type="GO" id="GO:0009037">
    <property type="term" value="F:tyrosine-based site-specific recombinase activity"/>
    <property type="evidence" value="ECO:0007669"/>
    <property type="project" value="UniProtKB-UniRule"/>
</dbReference>
<evidence type="ECO:0000256" key="6">
    <source>
        <dbReference type="ARBA" id="ARBA00023125"/>
    </source>
</evidence>
<dbReference type="Gene3D" id="1.10.443.10">
    <property type="entry name" value="Intergrase catalytic core"/>
    <property type="match status" value="1"/>
</dbReference>
<dbReference type="InterPro" id="IPR010998">
    <property type="entry name" value="Integrase_recombinase_N"/>
</dbReference>
<dbReference type="GO" id="GO:0003677">
    <property type="term" value="F:DNA binding"/>
    <property type="evidence" value="ECO:0007669"/>
    <property type="project" value="UniProtKB-UniRule"/>
</dbReference>
<feature type="active site" evidence="9">
    <location>
        <position position="255"/>
    </location>
</feature>
<dbReference type="InterPro" id="IPR044068">
    <property type="entry name" value="CB"/>
</dbReference>
<comment type="function">
    <text evidence="9">Site-specific tyrosine recombinase, which acts by catalyzing the cutting and rejoining of the recombining DNA molecules. The XerC-XerD complex is essential to convert dimers of the bacterial chromosome into monomers to permit their segregation at cell division. It also contributes to the segregational stability of plasmids.</text>
</comment>
<name>A0A0R2RPI0_9BACT</name>
<dbReference type="SUPFAM" id="SSF56349">
    <property type="entry name" value="DNA breaking-rejoining enzymes"/>
    <property type="match status" value="1"/>
</dbReference>
<dbReference type="InterPro" id="IPR011010">
    <property type="entry name" value="DNA_brk_join_enz"/>
</dbReference>
<evidence type="ECO:0000256" key="4">
    <source>
        <dbReference type="ARBA" id="ARBA00022829"/>
    </source>
</evidence>
<keyword evidence="8 9" id="KW-0131">Cell cycle</keyword>
<keyword evidence="6 9" id="KW-0238">DNA-binding</keyword>
<feature type="active site" description="O-(3'-phospho-DNA)-tyrosine intermediate" evidence="9">
    <location>
        <position position="287"/>
    </location>
</feature>
<dbReference type="PROSITE" id="PS51898">
    <property type="entry name" value="TYR_RECOMBINASE"/>
    <property type="match status" value="1"/>
</dbReference>
<evidence type="ECO:0000256" key="2">
    <source>
        <dbReference type="ARBA" id="ARBA00022490"/>
    </source>
</evidence>
<dbReference type="PANTHER" id="PTHR30349">
    <property type="entry name" value="PHAGE INTEGRASE-RELATED"/>
    <property type="match status" value="1"/>
</dbReference>
<evidence type="ECO:0000313" key="12">
    <source>
        <dbReference type="EMBL" id="KRO62987.1"/>
    </source>
</evidence>
<feature type="active site" evidence="9">
    <location>
        <position position="252"/>
    </location>
</feature>
<dbReference type="GO" id="GO:0007059">
    <property type="term" value="P:chromosome segregation"/>
    <property type="evidence" value="ECO:0007669"/>
    <property type="project" value="UniProtKB-UniRule"/>
</dbReference>
<comment type="similarity">
    <text evidence="9">Belongs to the 'phage' integrase family. XerC subfamily.</text>
</comment>
<dbReference type="Gene3D" id="1.10.150.130">
    <property type="match status" value="1"/>
</dbReference>
<evidence type="ECO:0000256" key="1">
    <source>
        <dbReference type="ARBA" id="ARBA00004496"/>
    </source>
</evidence>
<keyword evidence="4 9" id="KW-0159">Chromosome partition</keyword>
<dbReference type="PROSITE" id="PS51900">
    <property type="entry name" value="CB"/>
    <property type="match status" value="1"/>
</dbReference>
<evidence type="ECO:0000256" key="5">
    <source>
        <dbReference type="ARBA" id="ARBA00022908"/>
    </source>
</evidence>
<evidence type="ECO:0000259" key="11">
    <source>
        <dbReference type="PROSITE" id="PS51900"/>
    </source>
</evidence>